<dbReference type="OrthoDB" id="47266at2759"/>
<accession>A0A9K3KT35</accession>
<reference evidence="4" key="1">
    <citation type="journal article" date="2021" name="Sci. Rep.">
        <title>Diploid genomic architecture of Nitzschia inconspicua, an elite biomass production diatom.</title>
        <authorList>
            <person name="Oliver A."/>
            <person name="Podell S."/>
            <person name="Pinowska A."/>
            <person name="Traller J.C."/>
            <person name="Smith S.R."/>
            <person name="McClure R."/>
            <person name="Beliaev A."/>
            <person name="Bohutskyi P."/>
            <person name="Hill E.A."/>
            <person name="Rabines A."/>
            <person name="Zheng H."/>
            <person name="Allen L.Z."/>
            <person name="Kuo A."/>
            <person name="Grigoriev I.V."/>
            <person name="Allen A.E."/>
            <person name="Hazlebeck D."/>
            <person name="Allen E.E."/>
        </authorList>
    </citation>
    <scope>NUCLEOTIDE SEQUENCE</scope>
    <source>
        <strain evidence="4">Hildebrandi</strain>
    </source>
</reference>
<dbReference type="GO" id="GO:0051015">
    <property type="term" value="F:actin filament binding"/>
    <property type="evidence" value="ECO:0007669"/>
    <property type="project" value="TreeGrafter"/>
</dbReference>
<keyword evidence="2" id="KW-0040">ANK repeat</keyword>
<keyword evidence="1" id="KW-0677">Repeat</keyword>
<dbReference type="GO" id="GO:0051017">
    <property type="term" value="P:actin filament bundle assembly"/>
    <property type="evidence" value="ECO:0007669"/>
    <property type="project" value="TreeGrafter"/>
</dbReference>
<evidence type="ECO:0000256" key="1">
    <source>
        <dbReference type="ARBA" id="ARBA00022737"/>
    </source>
</evidence>
<evidence type="ECO:0008006" key="6">
    <source>
        <dbReference type="Google" id="ProtNLM"/>
    </source>
</evidence>
<evidence type="ECO:0000256" key="3">
    <source>
        <dbReference type="SAM" id="MobiDB-lite"/>
    </source>
</evidence>
<dbReference type="Proteomes" id="UP000693970">
    <property type="component" value="Unassembled WGS sequence"/>
</dbReference>
<comment type="caution">
    <text evidence="4">The sequence shown here is derived from an EMBL/GenBank/DDBJ whole genome shotgun (WGS) entry which is preliminary data.</text>
</comment>
<dbReference type="EMBL" id="JAGRRH010000019">
    <property type="protein sequence ID" value="KAG7349370.1"/>
    <property type="molecule type" value="Genomic_DNA"/>
</dbReference>
<gene>
    <name evidence="4" type="ORF">IV203_011967</name>
</gene>
<dbReference type="PANTHER" id="PTHR24153:SF8">
    <property type="entry name" value="FORKED, ISOFORM F"/>
    <property type="match status" value="1"/>
</dbReference>
<name>A0A9K3KT35_9STRA</name>
<dbReference type="InterPro" id="IPR052420">
    <property type="entry name" value="Espin/Espin-like"/>
</dbReference>
<reference evidence="4" key="2">
    <citation type="submission" date="2021-04" db="EMBL/GenBank/DDBJ databases">
        <authorList>
            <person name="Podell S."/>
        </authorList>
    </citation>
    <scope>NUCLEOTIDE SEQUENCE</scope>
    <source>
        <strain evidence="4">Hildebrandi</strain>
    </source>
</reference>
<sequence length="451" mass="51299">MEGAKIPYMEVTGRPSRTAIPSSDLWDLVIDMDWERVIEHARQYPHDAAYMDGHYDESVLYLCCQHNPPLEAVQAIRRAFPIGVSMKCREHHDIPIHVACQYQLHVEILQELLRDMPETALQSTRMDRTPIKILWDARCRQETTDHLRRHQERENNRDNLNVPDPSGFVPFEHDSDFWDKVMVLLGAVARHRQCVNGQLSSKELLHQSQTLKSANNIVNVRSGVELASGDQHLLLHAAVSLGSQNCPIEILKWLLKRFPEQVRKRDSRGILPMHLAIRPTLIQATSRRQYLPRQKDIIAALLKVYPQAAQRTIYASLSTSEFTVHLEKYRYPLMTALCNRHTWSGGVEDLVRAAPGVLLKRDPVTKLYPFQLAATPFGSSTTVDLDTIYRLLRTQPEVVNLMGTTPQSEIRPTETTSSPPKPQSTGLEWLVNAAVAVVLISIFAHNVSFVK</sequence>
<feature type="region of interest" description="Disordered" evidence="3">
    <location>
        <begin position="403"/>
        <end position="423"/>
    </location>
</feature>
<evidence type="ECO:0000313" key="4">
    <source>
        <dbReference type="EMBL" id="KAG7349370.1"/>
    </source>
</evidence>
<evidence type="ECO:0000313" key="5">
    <source>
        <dbReference type="Proteomes" id="UP000693970"/>
    </source>
</evidence>
<organism evidence="4 5">
    <name type="scientific">Nitzschia inconspicua</name>
    <dbReference type="NCBI Taxonomy" id="303405"/>
    <lineage>
        <taxon>Eukaryota</taxon>
        <taxon>Sar</taxon>
        <taxon>Stramenopiles</taxon>
        <taxon>Ochrophyta</taxon>
        <taxon>Bacillariophyta</taxon>
        <taxon>Bacillariophyceae</taxon>
        <taxon>Bacillariophycidae</taxon>
        <taxon>Bacillariales</taxon>
        <taxon>Bacillariaceae</taxon>
        <taxon>Nitzschia</taxon>
    </lineage>
</organism>
<proteinExistence type="predicted"/>
<keyword evidence="5" id="KW-1185">Reference proteome</keyword>
<dbReference type="GO" id="GO:0005737">
    <property type="term" value="C:cytoplasm"/>
    <property type="evidence" value="ECO:0007669"/>
    <property type="project" value="TreeGrafter"/>
</dbReference>
<protein>
    <recommendedName>
        <fullName evidence="6">Ankyrin repeat protein</fullName>
    </recommendedName>
</protein>
<evidence type="ECO:0000256" key="2">
    <source>
        <dbReference type="ARBA" id="ARBA00023043"/>
    </source>
</evidence>
<dbReference type="PANTHER" id="PTHR24153">
    <property type="entry name" value="ESPIN"/>
    <property type="match status" value="1"/>
</dbReference>
<dbReference type="AlphaFoldDB" id="A0A9K3KT35"/>